<proteinExistence type="inferred from homology"/>
<evidence type="ECO:0000313" key="23">
    <source>
        <dbReference type="Proteomes" id="UP000502823"/>
    </source>
</evidence>
<dbReference type="FunFam" id="3.40.50.670:FF:000001">
    <property type="entry name" value="DNA topoisomerase 2"/>
    <property type="match status" value="2"/>
</dbReference>
<dbReference type="Gene3D" id="3.30.1490.30">
    <property type="match status" value="1"/>
</dbReference>
<accession>A0A6L2PIG4</accession>
<dbReference type="InterPro" id="IPR013757">
    <property type="entry name" value="Topo_IIA_A_a_sf"/>
</dbReference>
<comment type="cofactor">
    <cofactor evidence="2">
        <name>Ca(2+)</name>
        <dbReference type="ChEBI" id="CHEBI:29108"/>
    </cofactor>
</comment>
<dbReference type="CDD" id="cd03481">
    <property type="entry name" value="TopoIIA_Trans_ScTopoIIA"/>
    <property type="match status" value="1"/>
</dbReference>
<keyword evidence="11 18" id="KW-0067">ATP-binding</keyword>
<comment type="cofactor">
    <cofactor evidence="3">
        <name>Mn(2+)</name>
        <dbReference type="ChEBI" id="CHEBI:29035"/>
    </cofactor>
</comment>
<dbReference type="InterPro" id="IPR003594">
    <property type="entry name" value="HATPase_dom"/>
</dbReference>
<evidence type="ECO:0000256" key="19">
    <source>
        <dbReference type="SAM" id="MobiDB-lite"/>
    </source>
</evidence>
<feature type="active site" description="O-(5'-phospho-DNA)-tyrosine intermediate" evidence="17">
    <location>
        <position position="796"/>
    </location>
</feature>
<dbReference type="GO" id="GO:0005524">
    <property type="term" value="F:ATP binding"/>
    <property type="evidence" value="ECO:0007669"/>
    <property type="project" value="UniProtKB-UniRule"/>
</dbReference>
<dbReference type="Pfam" id="PF02518">
    <property type="entry name" value="HATPase_c"/>
    <property type="match status" value="1"/>
</dbReference>
<dbReference type="FunFam" id="3.90.199.10:FF:000002">
    <property type="entry name" value="DNA topoisomerase 2"/>
    <property type="match status" value="1"/>
</dbReference>
<reference evidence="23" key="1">
    <citation type="submission" date="2020-01" db="EMBL/GenBank/DDBJ databases">
        <title>Draft genome sequence of the Termite Coptotermes fromosanus.</title>
        <authorList>
            <person name="Itakura S."/>
            <person name="Yosikawa Y."/>
            <person name="Umezawa K."/>
        </authorList>
    </citation>
    <scope>NUCLEOTIDE SEQUENCE [LARGE SCALE GENOMIC DNA]</scope>
</reference>
<dbReference type="SUPFAM" id="SSF55874">
    <property type="entry name" value="ATPase domain of HSP90 chaperone/DNA topoisomerase II/histidine kinase"/>
    <property type="match status" value="1"/>
</dbReference>
<dbReference type="InterPro" id="IPR013758">
    <property type="entry name" value="Topo_IIA_A/C_ab"/>
</dbReference>
<keyword evidence="13 17" id="KW-0799">Topoisomerase</keyword>
<keyword evidence="23" id="KW-1185">Reference proteome</keyword>
<dbReference type="Gene3D" id="3.90.199.10">
    <property type="entry name" value="Topoisomerase II, domain 5"/>
    <property type="match status" value="1"/>
</dbReference>
<dbReference type="InterPro" id="IPR014721">
    <property type="entry name" value="Ribsml_uS5_D2-typ_fold_subgr"/>
</dbReference>
<dbReference type="SMART" id="SM00434">
    <property type="entry name" value="TOP4c"/>
    <property type="match status" value="1"/>
</dbReference>
<dbReference type="Gene3D" id="1.10.268.10">
    <property type="entry name" value="Topoisomerase, domain 3"/>
    <property type="match status" value="1"/>
</dbReference>
<dbReference type="Gene3D" id="3.30.1360.40">
    <property type="match status" value="1"/>
</dbReference>
<comment type="subcellular location">
    <subcellularLocation>
        <location evidence="5">Nucleus</location>
    </subcellularLocation>
</comment>
<evidence type="ECO:0000256" key="3">
    <source>
        <dbReference type="ARBA" id="ARBA00001936"/>
    </source>
</evidence>
<dbReference type="InterPro" id="IPR001241">
    <property type="entry name" value="Topo_IIA"/>
</dbReference>
<dbReference type="SMART" id="SM00433">
    <property type="entry name" value="TOP2c"/>
    <property type="match status" value="1"/>
</dbReference>
<dbReference type="FunFam" id="1.10.268.10:FF:000002">
    <property type="entry name" value="DNA topoisomerase 2"/>
    <property type="match status" value="1"/>
</dbReference>
<dbReference type="PRINTS" id="PR00418">
    <property type="entry name" value="TPI2FAMILY"/>
</dbReference>
<keyword evidence="14 17" id="KW-0238">DNA-binding</keyword>
<evidence type="ECO:0000259" key="20">
    <source>
        <dbReference type="PROSITE" id="PS50880"/>
    </source>
</evidence>
<evidence type="ECO:0000256" key="14">
    <source>
        <dbReference type="ARBA" id="ARBA00023125"/>
    </source>
</evidence>
<dbReference type="PROSITE" id="PS50880">
    <property type="entry name" value="TOPRIM"/>
    <property type="match status" value="1"/>
</dbReference>
<keyword evidence="15 17" id="KW-0413">Isomerase</keyword>
<evidence type="ECO:0000256" key="2">
    <source>
        <dbReference type="ARBA" id="ARBA00001913"/>
    </source>
</evidence>
<dbReference type="PANTHER" id="PTHR10169">
    <property type="entry name" value="DNA TOPOISOMERASE/GYRASE"/>
    <property type="match status" value="1"/>
</dbReference>
<evidence type="ECO:0000256" key="8">
    <source>
        <dbReference type="ARBA" id="ARBA00019635"/>
    </source>
</evidence>
<comment type="subunit">
    <text evidence="18">Homodimer.</text>
</comment>
<dbReference type="FunCoup" id="A0A6L2PIG4">
    <property type="interactions" value="1310"/>
</dbReference>
<dbReference type="GO" id="GO:0005634">
    <property type="term" value="C:nucleus"/>
    <property type="evidence" value="ECO:0007669"/>
    <property type="project" value="UniProtKB-SubCell"/>
</dbReference>
<feature type="compositionally biased region" description="Acidic residues" evidence="19">
    <location>
        <begin position="1319"/>
        <end position="1330"/>
    </location>
</feature>
<protein>
    <recommendedName>
        <fullName evidence="8 18">DNA topoisomerase 2</fullName>
        <ecNumber evidence="7 18">5.6.2.2</ecNumber>
    </recommendedName>
</protein>
<dbReference type="CDD" id="cd00187">
    <property type="entry name" value="TOP4c"/>
    <property type="match status" value="1"/>
</dbReference>
<dbReference type="Gene3D" id="3.30.230.10">
    <property type="match status" value="1"/>
</dbReference>
<dbReference type="Pfam" id="PF01751">
    <property type="entry name" value="Toprim"/>
    <property type="match status" value="1"/>
</dbReference>
<evidence type="ECO:0000256" key="17">
    <source>
        <dbReference type="PROSITE-ProRule" id="PRU01384"/>
    </source>
</evidence>
<evidence type="ECO:0000256" key="13">
    <source>
        <dbReference type="ARBA" id="ARBA00023029"/>
    </source>
</evidence>
<dbReference type="EMBL" id="BLKM01004697">
    <property type="protein sequence ID" value="GFG32184.1"/>
    <property type="molecule type" value="Genomic_DNA"/>
</dbReference>
<comment type="cofactor">
    <cofactor evidence="4">
        <name>Mg(2+)</name>
        <dbReference type="ChEBI" id="CHEBI:18420"/>
    </cofactor>
</comment>
<dbReference type="GO" id="GO:0006265">
    <property type="term" value="P:DNA topological change"/>
    <property type="evidence" value="ECO:0007669"/>
    <property type="project" value="UniProtKB-UniRule"/>
</dbReference>
<comment type="catalytic activity">
    <reaction evidence="1 17 18">
        <text>ATP-dependent breakage, passage and rejoining of double-stranded DNA.</text>
        <dbReference type="EC" id="5.6.2.2"/>
    </reaction>
</comment>
<dbReference type="InterPro" id="IPR001154">
    <property type="entry name" value="TopoII_euk"/>
</dbReference>
<dbReference type="FunFam" id="3.30.1360.40:FF:000003">
    <property type="entry name" value="DNA topoisomerase 2"/>
    <property type="match status" value="1"/>
</dbReference>
<feature type="domain" description="Toprim" evidence="20">
    <location>
        <begin position="446"/>
        <end position="563"/>
    </location>
</feature>
<evidence type="ECO:0000313" key="22">
    <source>
        <dbReference type="EMBL" id="GFG32184.1"/>
    </source>
</evidence>
<dbReference type="GO" id="GO:0046872">
    <property type="term" value="F:metal ion binding"/>
    <property type="evidence" value="ECO:0007669"/>
    <property type="project" value="UniProtKB-KW"/>
</dbReference>
<evidence type="ECO:0000256" key="9">
    <source>
        <dbReference type="ARBA" id="ARBA00022723"/>
    </source>
</evidence>
<dbReference type="FunFam" id="3.30.230.10:FF:000008">
    <property type="entry name" value="DNA topoisomerase 2"/>
    <property type="match status" value="1"/>
</dbReference>
<evidence type="ECO:0000256" key="7">
    <source>
        <dbReference type="ARBA" id="ARBA00012895"/>
    </source>
</evidence>
<dbReference type="EC" id="5.6.2.2" evidence="7 18"/>
<evidence type="ECO:0000256" key="16">
    <source>
        <dbReference type="ARBA" id="ARBA00023242"/>
    </source>
</evidence>
<comment type="function">
    <text evidence="18">Control of topological states of DNA by transient breakage and subsequent rejoining of DNA strands. Topoisomerase II makes double-strand breaks.</text>
</comment>
<evidence type="ECO:0000256" key="4">
    <source>
        <dbReference type="ARBA" id="ARBA00001946"/>
    </source>
</evidence>
<comment type="similarity">
    <text evidence="6 18">Belongs to the type II topoisomerase family.</text>
</comment>
<feature type="domain" description="Topo IIA-type catalytic" evidence="21">
    <location>
        <begin position="706"/>
        <end position="1164"/>
    </location>
</feature>
<dbReference type="GO" id="GO:0000712">
    <property type="term" value="P:resolution of meiotic recombination intermediates"/>
    <property type="evidence" value="ECO:0007669"/>
    <property type="project" value="TreeGrafter"/>
</dbReference>
<dbReference type="Pfam" id="PF00204">
    <property type="entry name" value="DNA_gyraseB"/>
    <property type="match status" value="1"/>
</dbReference>
<dbReference type="InterPro" id="IPR034157">
    <property type="entry name" value="TOPRIM_TopoII"/>
</dbReference>
<name>A0A6L2PIG4_COPFO</name>
<sequence>MATEVTNGQVLEAVAGGDFAPKKHVNKKLTVEKIYQKKSQLEHILLRPDTYIGSVEPVAELMWLYDEEQEVMIQREISFVPGLYKIFDEILVNAADNKQRDPKMDCIKIEINPEKNLISVWNNGQGIPVVEHKDEKMYVPTMIFGHLLTSSNYNDEEEKVTGGRNGYGAKLCNIFSTMFMVETAAKDNMAKASEPRIKDYTGEDFTKISFSPDLSKFQMETLDKDIVALMSRRAFDVAASTRGVKVYLNGKRLPVKSFKDYVELFLKGKEDDMGNPLKCAYESVNPRWEVAVALSDRGFQQMSFVNSIATTKGGRHVDNVADHIVKQLIETLKKKNKGGLQIKPHQVKTHMWVFVNCLIVNPTFDSQTKETMTLQAKNFGSKCNLSDKFIASVTKCGIVEAVLSWAKFKAAKDLQKQCSGKKQNKLKGVPKLEDANDAGTRNSLDCTLILTEGDSAKTLAVSGLGVVGRDKYGVFPLRGKLLNVREASHKQIMENQEINNVVKILGLQYRMKYESIDDLKTLRYGKLMIMTDQDQDGSHIKGLLINFIHHNWPSLLKLPFLEEFITPIVKATKKSEEFSFYSLPEFEEWKASKDNWHTYKIKYYKGLGTSTSKEAKEYFSDMQRHRIKFKYGGPQDDHCINMAFSKKCAEQRKEWLTSWMEDTKRRRELGLPEQYLYEKDTKCVNYSDFVNKELVLFSNCDNERSIPSMVDGLKPGQRKVLFTCLKRNDKREIKVAQLAGSVAEHSSYHHGEQSLMSTIVNLAQNFVGSNNINLLQPIGQFGTRLAGGKDSASPRYIFTLLSPLTRFIFHPHDDPLLKYQYDDNQKIEPVWYIPIIPMVLVNGADGIGTGWMTKIPNYNPREIVNNLKRMLNDEEPEPMVPWWKNFTGVVEPLVDKKYIIYGEIAIISENKLEITELPIGTWTQTYKESVLEPMLHGVNEKTPPSITDYKEYNTDTTVRFVVTMNPEKLRAAEAEGLHRFFKLQTTVSLSSMCVFDENCCMRKFESVEPILKEFFKVRLTYYGRRKDYLEGMLQAESRKLTNQARFIIEKCDGVLVIENKKKKVMIDELKKRGYDPDPVKAWKIRQNRDEALVSTELVENEDSDGSQLDEDSDLAGQYDYLLGMTMWTLTKEKKDELLKKRDDKLAELAALQGKTPATLWKEDLDAFLQELDKVETQEKEDALSGGSGKVMKLGKKFGGPKKKEMMNAAETKPSPVGRRIVPKVDLKLKEKFEKETLSKENKGKRVRKEKGLIEEKDEFNMMVRNDKSLADRLGTSPDAIEKKLNAKRKDIKQRRPRKDQSSSSRSPKKKGKSKNPWETDSEEEDEDLSSGDESAPRLPPRTTSRRTAGVATYVKCD</sequence>
<dbReference type="InParanoid" id="A0A6L2PIG4"/>
<dbReference type="InterPro" id="IPR013506">
    <property type="entry name" value="Topo_IIA_bsu_dom2"/>
</dbReference>
<dbReference type="InterPro" id="IPR013760">
    <property type="entry name" value="Topo_IIA-like_dom_sf"/>
</dbReference>
<gene>
    <name evidence="22" type="ORF">Cfor_04525</name>
</gene>
<dbReference type="Pfam" id="PF16898">
    <property type="entry name" value="TOPRIM_C"/>
    <property type="match status" value="1"/>
</dbReference>
<evidence type="ECO:0000256" key="10">
    <source>
        <dbReference type="ARBA" id="ARBA00022741"/>
    </source>
</evidence>
<evidence type="ECO:0000256" key="11">
    <source>
        <dbReference type="ARBA" id="ARBA00022840"/>
    </source>
</evidence>
<dbReference type="InterPro" id="IPR006171">
    <property type="entry name" value="TOPRIM_dom"/>
</dbReference>
<evidence type="ECO:0000256" key="1">
    <source>
        <dbReference type="ARBA" id="ARBA00000185"/>
    </source>
</evidence>
<dbReference type="GO" id="GO:0003918">
    <property type="term" value="F:DNA topoisomerase type II (double strand cut, ATP-hydrolyzing) activity"/>
    <property type="evidence" value="ECO:0007669"/>
    <property type="project" value="UniProtKB-UniRule"/>
</dbReference>
<keyword evidence="12" id="KW-0460">Magnesium</keyword>
<dbReference type="GO" id="GO:0000819">
    <property type="term" value="P:sister chromatid segregation"/>
    <property type="evidence" value="ECO:0007669"/>
    <property type="project" value="TreeGrafter"/>
</dbReference>
<evidence type="ECO:0000256" key="18">
    <source>
        <dbReference type="RuleBase" id="RU362094"/>
    </source>
</evidence>
<dbReference type="FunFam" id="3.30.1490.30:FF:000001">
    <property type="entry name" value="DNA topoisomerase 2"/>
    <property type="match status" value="1"/>
</dbReference>
<dbReference type="InterPro" id="IPR002205">
    <property type="entry name" value="Topo_IIA_dom_A"/>
</dbReference>
<dbReference type="InterPro" id="IPR036890">
    <property type="entry name" value="HATPase_C_sf"/>
</dbReference>
<dbReference type="CDD" id="cd03365">
    <property type="entry name" value="TOPRIM_TopoIIA"/>
    <property type="match status" value="1"/>
</dbReference>
<dbReference type="FunFam" id="3.30.565.10:FF:000004">
    <property type="entry name" value="DNA topoisomerase 2"/>
    <property type="match status" value="1"/>
</dbReference>
<keyword evidence="16" id="KW-0539">Nucleus</keyword>
<feature type="compositionally biased region" description="Basic and acidic residues" evidence="19">
    <location>
        <begin position="1279"/>
        <end position="1288"/>
    </location>
</feature>
<evidence type="ECO:0000256" key="12">
    <source>
        <dbReference type="ARBA" id="ARBA00022842"/>
    </source>
</evidence>
<evidence type="ECO:0000256" key="6">
    <source>
        <dbReference type="ARBA" id="ARBA00011080"/>
    </source>
</evidence>
<dbReference type="PANTHER" id="PTHR10169:SF38">
    <property type="entry name" value="DNA TOPOISOMERASE 2"/>
    <property type="match status" value="1"/>
</dbReference>
<dbReference type="InterPro" id="IPR031660">
    <property type="entry name" value="TOPRIM_C"/>
</dbReference>
<dbReference type="InterPro" id="IPR020568">
    <property type="entry name" value="Ribosomal_Su5_D2-typ_SF"/>
</dbReference>
<dbReference type="OrthoDB" id="276498at2759"/>
<dbReference type="Gene3D" id="3.40.50.670">
    <property type="match status" value="1"/>
</dbReference>
<comment type="caution">
    <text evidence="22">The sequence shown here is derived from an EMBL/GenBank/DDBJ whole genome shotgun (WGS) entry which is preliminary data.</text>
</comment>
<evidence type="ECO:0000256" key="15">
    <source>
        <dbReference type="ARBA" id="ARBA00023235"/>
    </source>
</evidence>
<dbReference type="PRINTS" id="PR01158">
    <property type="entry name" value="TOPISMRASEII"/>
</dbReference>
<dbReference type="InterPro" id="IPR050634">
    <property type="entry name" value="DNA_Topoisomerase_II"/>
</dbReference>
<dbReference type="InterPro" id="IPR013759">
    <property type="entry name" value="Topo_IIA_B_C"/>
</dbReference>
<evidence type="ECO:0000256" key="5">
    <source>
        <dbReference type="ARBA" id="ARBA00004123"/>
    </source>
</evidence>
<dbReference type="CDD" id="cd16930">
    <property type="entry name" value="HATPase_TopII-like"/>
    <property type="match status" value="1"/>
</dbReference>
<feature type="region of interest" description="Disordered" evidence="19">
    <location>
        <begin position="1179"/>
        <end position="1357"/>
    </location>
</feature>
<keyword evidence="9" id="KW-0479">Metal-binding</keyword>
<evidence type="ECO:0000259" key="21">
    <source>
        <dbReference type="PROSITE" id="PS52040"/>
    </source>
</evidence>
<organism evidence="22 23">
    <name type="scientific">Coptotermes formosanus</name>
    <name type="common">Formosan subterranean termite</name>
    <dbReference type="NCBI Taxonomy" id="36987"/>
    <lineage>
        <taxon>Eukaryota</taxon>
        <taxon>Metazoa</taxon>
        <taxon>Ecdysozoa</taxon>
        <taxon>Arthropoda</taxon>
        <taxon>Hexapoda</taxon>
        <taxon>Insecta</taxon>
        <taxon>Pterygota</taxon>
        <taxon>Neoptera</taxon>
        <taxon>Polyneoptera</taxon>
        <taxon>Dictyoptera</taxon>
        <taxon>Blattodea</taxon>
        <taxon>Blattoidea</taxon>
        <taxon>Termitoidae</taxon>
        <taxon>Rhinotermitidae</taxon>
        <taxon>Coptotermes</taxon>
    </lineage>
</organism>
<dbReference type="Gene3D" id="3.30.565.10">
    <property type="entry name" value="Histidine kinase-like ATPase, C-terminal domain"/>
    <property type="match status" value="1"/>
</dbReference>
<keyword evidence="10 18" id="KW-0547">Nucleotide-binding</keyword>
<dbReference type="PROSITE" id="PS00177">
    <property type="entry name" value="TOPOISOMERASE_II"/>
    <property type="match status" value="1"/>
</dbReference>
<dbReference type="SUPFAM" id="SSF56719">
    <property type="entry name" value="Type II DNA topoisomerase"/>
    <property type="match status" value="1"/>
</dbReference>
<feature type="compositionally biased region" description="Basic and acidic residues" evidence="19">
    <location>
        <begin position="1222"/>
        <end position="1254"/>
    </location>
</feature>
<dbReference type="Pfam" id="PF00521">
    <property type="entry name" value="DNA_topoisoIV"/>
    <property type="match status" value="1"/>
</dbReference>
<dbReference type="SUPFAM" id="SSF54211">
    <property type="entry name" value="Ribosomal protein S5 domain 2-like"/>
    <property type="match status" value="1"/>
</dbReference>
<dbReference type="Proteomes" id="UP000502823">
    <property type="component" value="Unassembled WGS sequence"/>
</dbReference>
<dbReference type="PROSITE" id="PS52040">
    <property type="entry name" value="TOPO_IIA"/>
    <property type="match status" value="1"/>
</dbReference>
<dbReference type="InterPro" id="IPR018522">
    <property type="entry name" value="TopoIIA_CS"/>
</dbReference>
<dbReference type="GO" id="GO:0003677">
    <property type="term" value="F:DNA binding"/>
    <property type="evidence" value="ECO:0007669"/>
    <property type="project" value="UniProtKB-UniRule"/>
</dbReference>